<protein>
    <submittedName>
        <fullName evidence="3">Fumarylpyruvate hydrolase</fullName>
        <ecNumber evidence="3">3.7.1.20</ecNumber>
    </submittedName>
</protein>
<keyword evidence="1" id="KW-0479">Metal-binding</keyword>
<dbReference type="AlphaFoldDB" id="A0A128FHU8"/>
<dbReference type="PANTHER" id="PTHR11820:SF7">
    <property type="entry name" value="ACYLPYRUVASE FAHD1, MITOCHONDRIAL"/>
    <property type="match status" value="1"/>
</dbReference>
<dbReference type="NCBIfam" id="NF007967">
    <property type="entry name" value="PRK10691.1"/>
    <property type="match status" value="1"/>
</dbReference>
<organism evidence="3 4">
    <name type="scientific">Grimontia marina</name>
    <dbReference type="NCBI Taxonomy" id="646534"/>
    <lineage>
        <taxon>Bacteria</taxon>
        <taxon>Pseudomonadati</taxon>
        <taxon>Pseudomonadota</taxon>
        <taxon>Gammaproteobacteria</taxon>
        <taxon>Vibrionales</taxon>
        <taxon>Vibrionaceae</taxon>
        <taxon>Grimontia</taxon>
    </lineage>
</organism>
<dbReference type="Proteomes" id="UP000073601">
    <property type="component" value="Unassembled WGS sequence"/>
</dbReference>
<dbReference type="Pfam" id="PF01557">
    <property type="entry name" value="FAA_hydrolase"/>
    <property type="match status" value="1"/>
</dbReference>
<feature type="domain" description="Fumarylacetoacetase-like C-terminal" evidence="2">
    <location>
        <begin position="18"/>
        <end position="207"/>
    </location>
</feature>
<name>A0A128FHU8_9GAMM</name>
<dbReference type="PANTHER" id="PTHR11820">
    <property type="entry name" value="ACYLPYRUVASE"/>
    <property type="match status" value="1"/>
</dbReference>
<keyword evidence="3" id="KW-0670">Pyruvate</keyword>
<dbReference type="Gene3D" id="3.90.850.10">
    <property type="entry name" value="Fumarylacetoacetase-like, C-terminal domain"/>
    <property type="match status" value="1"/>
</dbReference>
<dbReference type="GO" id="GO:0018773">
    <property type="term" value="F:acetylpyruvate hydrolase activity"/>
    <property type="evidence" value="ECO:0007669"/>
    <property type="project" value="TreeGrafter"/>
</dbReference>
<keyword evidence="4" id="KW-1185">Reference proteome</keyword>
<dbReference type="GO" id="GO:0046872">
    <property type="term" value="F:metal ion binding"/>
    <property type="evidence" value="ECO:0007669"/>
    <property type="project" value="UniProtKB-KW"/>
</dbReference>
<dbReference type="RefSeq" id="WP_062714217.1">
    <property type="nucleotide sequence ID" value="NZ_CAWRCI010000062.1"/>
</dbReference>
<gene>
    <name evidence="3" type="primary">nagK_2</name>
    <name evidence="3" type="ORF">GMA8713_04402</name>
</gene>
<dbReference type="SUPFAM" id="SSF56529">
    <property type="entry name" value="FAH"/>
    <property type="match status" value="1"/>
</dbReference>
<dbReference type="GO" id="GO:0034545">
    <property type="term" value="F:fumarylpyruvate hydrolase activity"/>
    <property type="evidence" value="ECO:0007669"/>
    <property type="project" value="UniProtKB-EC"/>
</dbReference>
<proteinExistence type="predicted"/>
<reference evidence="4" key="1">
    <citation type="submission" date="2016-02" db="EMBL/GenBank/DDBJ databases">
        <authorList>
            <person name="Rodrigo-Torres Lidia"/>
            <person name="Arahal R.David."/>
        </authorList>
    </citation>
    <scope>NUCLEOTIDE SEQUENCE [LARGE SCALE GENOMIC DNA]</scope>
    <source>
        <strain evidence="4">CECT 8713</strain>
    </source>
</reference>
<dbReference type="InterPro" id="IPR036663">
    <property type="entry name" value="Fumarylacetoacetase_C_sf"/>
</dbReference>
<dbReference type="InterPro" id="IPR011234">
    <property type="entry name" value="Fumarylacetoacetase-like_C"/>
</dbReference>
<keyword evidence="3" id="KW-0378">Hydrolase</keyword>
<dbReference type="EC" id="3.7.1.20" evidence="3"/>
<evidence type="ECO:0000313" key="3">
    <source>
        <dbReference type="EMBL" id="CZF86368.1"/>
    </source>
</evidence>
<evidence type="ECO:0000313" key="4">
    <source>
        <dbReference type="Proteomes" id="UP000073601"/>
    </source>
</evidence>
<dbReference type="OrthoDB" id="9805307at2"/>
<accession>A0A128FHU8</accession>
<dbReference type="EMBL" id="FIZY01000062">
    <property type="protein sequence ID" value="CZF86368.1"/>
    <property type="molecule type" value="Genomic_DNA"/>
</dbReference>
<evidence type="ECO:0000256" key="1">
    <source>
        <dbReference type="ARBA" id="ARBA00022723"/>
    </source>
</evidence>
<sequence>MYSHRWINGKETGLATGKAVCIGRNYVDHAKELNNPIPDEPVLFIKPATSIVGTDSPLELSGRLTPIHYEAELSVLISKPLTNAKREEVLEAIVGVGVALDLTRREAQSKLKEKGLPWELAKAFDGSCVQSPFVSFEGIDLAATTYGLDINGEAIQCGDTRLMINPVVDLICHLTQYFRLVPGDIVLTGTPKGVGKLNDGDKLTFTLSNEVLAKFNCVAAA</sequence>
<evidence type="ECO:0000259" key="2">
    <source>
        <dbReference type="Pfam" id="PF01557"/>
    </source>
</evidence>